<protein>
    <submittedName>
        <fullName evidence="1">Non-structural core protein</fullName>
    </submittedName>
</protein>
<reference evidence="1" key="1">
    <citation type="submission" date="2023-06" db="EMBL/GenBank/DDBJ databases">
        <authorList>
            <person name="Mercer L.K."/>
            <person name="Harding E.F."/>
            <person name="Sridhar T."/>
            <person name="White P.A."/>
        </authorList>
    </citation>
    <scope>NUCLEOTIDE SEQUENCE</scope>
</reference>
<accession>A0AB33V6I5</accession>
<evidence type="ECO:0000313" key="1">
    <source>
        <dbReference type="EMBL" id="DBA59374.1"/>
    </source>
</evidence>
<sequence length="532" mass="60602">MFTQDASTTPPPSFPSRAATSSTCWKLMETSLSQQNLECDTTLERYRDVNYVRFASLENEGFTLPPLECFADILRDYEKGALSQSRAHDFTTYICMMINGIYRMDEILELLVREDALGIYGFNNLLKRVFFNYAIIDAEWLGEKLDTVFDFCSLLARFPVIPPELLDSVFCTMCLYETDHSLEAAEKRFAGIMCSHFLEAHEAYHAVPELDISNGAATAVTEVEMQLDDYHQAITEGGDVRTLALRRDGGHVSKKDARITNFLKVMGRVRDECIMGKLEQTMVDYRRNLTQARLTHHRLRARKNLSISAVEIVNLLVRCERRRVEVKRRLRELSGVPGGAPGTFPPVDTPRIWLELKLSNATDKNLITPIATAFYAAAVPPMYKYSHKYNLYAHRVIFFKHMESVGFTNDNVATFQERLKLVELKKIVGRDFTPSSFPIKTNAENFGLLMRLYWVIANLVTFQALHNKAVPLFHGDSPKLDLENLPDGLYLFNDAVGFKHTAVEPRGFTAPWDDILDFLHACDHLLSLRGVE</sequence>
<reference evidence="1" key="2">
    <citation type="journal article" date="2024" name="Virology">
        <title>Novel viruses discovered in metatranscriptomic analysis of farmed barramundi in Asia and Australia.</title>
        <authorList>
            <person name="Mercer L.K."/>
            <person name="Harding E.F."/>
            <person name="Sridhar T."/>
            <person name="White P.A."/>
        </authorList>
    </citation>
    <scope>NUCLEOTIDE SEQUENCE</scope>
</reference>
<organism evidence="1">
    <name type="scientific">Latid herpesvirus 1</name>
    <dbReference type="NCBI Taxonomy" id="3096545"/>
    <lineage>
        <taxon>Viruses</taxon>
        <taxon>Duplodnaviria</taxon>
        <taxon>Heunggongvirae</taxon>
        <taxon>Peploviricota</taxon>
        <taxon>Herviviricetes</taxon>
        <taxon>Herpesvirales</taxon>
    </lineage>
</organism>
<dbReference type="EMBL" id="BK064844">
    <property type="protein sequence ID" value="DBA59374.1"/>
    <property type="molecule type" value="Genomic_DNA"/>
</dbReference>
<name>A0AB33V6I5_9VIRU</name>
<proteinExistence type="predicted"/>